<dbReference type="GO" id="GO:0030246">
    <property type="term" value="F:carbohydrate binding"/>
    <property type="evidence" value="ECO:0007669"/>
    <property type="project" value="InterPro"/>
</dbReference>
<dbReference type="KEGG" id="mgod:E7746_13735"/>
<dbReference type="CDD" id="cd06591">
    <property type="entry name" value="GH31_xylosidase_XylS"/>
    <property type="match status" value="1"/>
</dbReference>
<evidence type="ECO:0000259" key="7">
    <source>
        <dbReference type="Pfam" id="PF21365"/>
    </source>
</evidence>
<dbReference type="EMBL" id="CP039393">
    <property type="protein sequence ID" value="QCD36861.1"/>
    <property type="molecule type" value="Genomic_DNA"/>
</dbReference>
<evidence type="ECO:0000256" key="3">
    <source>
        <dbReference type="SAM" id="SignalP"/>
    </source>
</evidence>
<evidence type="ECO:0000313" key="9">
    <source>
        <dbReference type="Proteomes" id="UP000297031"/>
    </source>
</evidence>
<keyword evidence="3" id="KW-0732">Signal</keyword>
<dbReference type="Pfam" id="PF01055">
    <property type="entry name" value="Glyco_hydro_31_2nd"/>
    <property type="match status" value="1"/>
</dbReference>
<accession>A0A4P7VRA4</accession>
<evidence type="ECO:0000259" key="4">
    <source>
        <dbReference type="Pfam" id="PF01055"/>
    </source>
</evidence>
<gene>
    <name evidence="8" type="ORF">E7746_13735</name>
</gene>
<evidence type="ECO:0000259" key="6">
    <source>
        <dbReference type="Pfam" id="PF17137"/>
    </source>
</evidence>
<dbReference type="InterPro" id="IPR000322">
    <property type="entry name" value="Glyco_hydro_31_TIM"/>
</dbReference>
<dbReference type="InterPro" id="IPR033403">
    <property type="entry name" value="DUF5110"/>
</dbReference>
<dbReference type="Gene3D" id="3.20.20.80">
    <property type="entry name" value="Glycosidases"/>
    <property type="match status" value="1"/>
</dbReference>
<dbReference type="SUPFAM" id="SSF51011">
    <property type="entry name" value="Glycosyl hydrolase domain"/>
    <property type="match status" value="1"/>
</dbReference>
<dbReference type="PANTHER" id="PTHR43863">
    <property type="entry name" value="HYDROLASE, PUTATIVE (AFU_ORTHOLOGUE AFUA_1G03140)-RELATED"/>
    <property type="match status" value="1"/>
</dbReference>
<reference evidence="8 9" key="1">
    <citation type="submission" date="2019-02" db="EMBL/GenBank/DDBJ databases">
        <title>Isolation and identification of novel species under the genus Muribaculum.</title>
        <authorList>
            <person name="Miyake S."/>
            <person name="Ding Y."/>
            <person name="Low A."/>
            <person name="Soh M."/>
            <person name="Seedorf H."/>
        </authorList>
    </citation>
    <scope>NUCLEOTIDE SEQUENCE [LARGE SCALE GENOMIC DNA]</scope>
    <source>
        <strain evidence="8 9">TLL-A4</strain>
    </source>
</reference>
<feature type="domain" description="DUF5110" evidence="6">
    <location>
        <begin position="736"/>
        <end position="803"/>
    </location>
</feature>
<proteinExistence type="inferred from homology"/>
<dbReference type="Pfam" id="PF13802">
    <property type="entry name" value="Gal_mutarotas_2"/>
    <property type="match status" value="1"/>
</dbReference>
<dbReference type="Gene3D" id="2.60.40.1760">
    <property type="entry name" value="glycosyl hydrolase (family 31)"/>
    <property type="match status" value="1"/>
</dbReference>
<dbReference type="SUPFAM" id="SSF51445">
    <property type="entry name" value="(Trans)glycosidases"/>
    <property type="match status" value="1"/>
</dbReference>
<dbReference type="Pfam" id="PF21365">
    <property type="entry name" value="Glyco_hydro_31_3rd"/>
    <property type="match status" value="1"/>
</dbReference>
<dbReference type="AlphaFoldDB" id="A0A4P7VRA4"/>
<dbReference type="InterPro" id="IPR051816">
    <property type="entry name" value="Glycosyl_Hydrolase_31"/>
</dbReference>
<feature type="domain" description="Glycoside hydrolase family 31 N-terminal" evidence="5">
    <location>
        <begin position="49"/>
        <end position="206"/>
    </location>
</feature>
<dbReference type="SUPFAM" id="SSF74650">
    <property type="entry name" value="Galactose mutarotase-like"/>
    <property type="match status" value="1"/>
</dbReference>
<dbReference type="GO" id="GO:0004553">
    <property type="term" value="F:hydrolase activity, hydrolyzing O-glycosyl compounds"/>
    <property type="evidence" value="ECO:0007669"/>
    <property type="project" value="InterPro"/>
</dbReference>
<dbReference type="RefSeq" id="WP_136411173.1">
    <property type="nucleotide sequence ID" value="NZ_CP039393.1"/>
</dbReference>
<dbReference type="InterPro" id="IPR048395">
    <property type="entry name" value="Glyco_hydro_31_C"/>
</dbReference>
<dbReference type="Pfam" id="PF17137">
    <property type="entry name" value="DUF5110"/>
    <property type="match status" value="1"/>
</dbReference>
<organism evidence="8 9">
    <name type="scientific">Muribaculum gordoncarteri</name>
    <dbReference type="NCBI Taxonomy" id="2530390"/>
    <lineage>
        <taxon>Bacteria</taxon>
        <taxon>Pseudomonadati</taxon>
        <taxon>Bacteroidota</taxon>
        <taxon>Bacteroidia</taxon>
        <taxon>Bacteroidales</taxon>
        <taxon>Muribaculaceae</taxon>
        <taxon>Muribaculum</taxon>
    </lineage>
</organism>
<keyword evidence="9" id="KW-1185">Reference proteome</keyword>
<evidence type="ECO:0000259" key="5">
    <source>
        <dbReference type="Pfam" id="PF13802"/>
    </source>
</evidence>
<evidence type="ECO:0000256" key="2">
    <source>
        <dbReference type="RuleBase" id="RU361185"/>
    </source>
</evidence>
<feature type="chain" id="PRO_5020696204" evidence="3">
    <location>
        <begin position="30"/>
        <end position="831"/>
    </location>
</feature>
<feature type="domain" description="Glycoside hydrolase family 31 TIM barrel" evidence="4">
    <location>
        <begin position="249"/>
        <end position="604"/>
    </location>
</feature>
<evidence type="ECO:0000256" key="1">
    <source>
        <dbReference type="ARBA" id="ARBA00007806"/>
    </source>
</evidence>
<keyword evidence="2" id="KW-0378">Hydrolase</keyword>
<dbReference type="InterPro" id="IPR017853">
    <property type="entry name" value="GH"/>
</dbReference>
<dbReference type="Gene3D" id="2.60.40.1180">
    <property type="entry name" value="Golgi alpha-mannosidase II"/>
    <property type="match status" value="2"/>
</dbReference>
<dbReference type="Proteomes" id="UP000297031">
    <property type="component" value="Chromosome"/>
</dbReference>
<dbReference type="GO" id="GO:0005975">
    <property type="term" value="P:carbohydrate metabolic process"/>
    <property type="evidence" value="ECO:0007669"/>
    <property type="project" value="InterPro"/>
</dbReference>
<feature type="domain" description="Glycosyl hydrolase family 31 C-terminal" evidence="7">
    <location>
        <begin position="614"/>
        <end position="719"/>
    </location>
</feature>
<dbReference type="CDD" id="cd14752">
    <property type="entry name" value="GH31_N"/>
    <property type="match status" value="1"/>
</dbReference>
<sequence>MSTNHISIFYDKKFSFRLAILSISSTLTAQSVSVDNGGATVTPDGQWTTRVTFYSPSIVRVSKYPGATAPDKKSYSVIMQPESVTLGTERKANGVTLKSSSLTASIGADGNVRFSDSKGNLLLSESASSHAPCVNKVDEGRFKVSQSYNLDSTEVIFGLGQRQSPVLNQRGQDVRMWCGNTNITIPYFTSDKGYGLYWDNAGDSRFTDIDNIASFTSEVAPSIDYYFIYRDGTQDGVIAGIRSLTGEATMFPIWTLGHWQCRERYKSSDELCDVLDRYRALEIPLDGMVQDWQYWGCDSNWNAMKFVNPHYINKMGDAKWMRYLPNDEDPNAVYPDPRIKSPEEMVSYVHDNNSKLMISIWANFGPWTDQYRELDKIGALLPFETWPRNRGVRPYDPFNPKARDIYWKYLTNLYKMGIDAWWTDSTEPDHFEAPGDADYMTHDGSWRSVKNAFALMTNKGIYEHQRKMKGNNRRSVQMTRCGTFGLQHYGTFSWSGDVVSNWNVMKNQIPSGLNYVICGIPFWNTDIGGFFGWDYKNDPKSPAMQELQVRWMQWGCFMPMMRNHCSSPMVSELYNFGNPGDWAFDAQKKAIELRYRLMPYIYSLAGDVVQRSGTMMRPLVMDFPADRKAITLDDQYMFGKALLVKPVTDPLYTYLDADKNGHTIYPDITKAAAPVNVYLPEGSKWYNFWSNEVSDGGKNVQCLAPIDRMPVYVKSGSIIPFGPAVQYTTEKPWDSLELRVYPGDDGEFILYEDDGESYDYEKGMFAEIPFRWDDATRTLHIGQRNGSYPGMLNNRSFNIVVVNPDTEAGDIAAHKVTRTVSYDGNATSVKL</sequence>
<feature type="signal peptide" evidence="3">
    <location>
        <begin position="1"/>
        <end position="29"/>
    </location>
</feature>
<evidence type="ECO:0000313" key="8">
    <source>
        <dbReference type="EMBL" id="QCD36861.1"/>
    </source>
</evidence>
<dbReference type="OrthoDB" id="176168at2"/>
<comment type="similarity">
    <text evidence="1 2">Belongs to the glycosyl hydrolase 31 family.</text>
</comment>
<dbReference type="InterPro" id="IPR011013">
    <property type="entry name" value="Gal_mutarotase_sf_dom"/>
</dbReference>
<dbReference type="InterPro" id="IPR013780">
    <property type="entry name" value="Glyco_hydro_b"/>
</dbReference>
<dbReference type="InterPro" id="IPR025887">
    <property type="entry name" value="Glyco_hydro_31_N_dom"/>
</dbReference>
<name>A0A4P7VRA4_9BACT</name>
<keyword evidence="2" id="KW-0326">Glycosidase</keyword>
<dbReference type="PANTHER" id="PTHR43863:SF2">
    <property type="entry name" value="MALTASE-GLUCOAMYLASE"/>
    <property type="match status" value="1"/>
</dbReference>
<protein>
    <submittedName>
        <fullName evidence="8">DUF5110 domain-containing protein</fullName>
    </submittedName>
</protein>